<dbReference type="Gene3D" id="3.90.1570.10">
    <property type="entry name" value="tt1808, chain A"/>
    <property type="match status" value="1"/>
</dbReference>
<dbReference type="InterPro" id="IPR011335">
    <property type="entry name" value="Restrct_endonuc-II-like"/>
</dbReference>
<feature type="domain" description="Putative restriction endonuclease" evidence="1">
    <location>
        <begin position="4"/>
        <end position="153"/>
    </location>
</feature>
<reference evidence="2" key="1">
    <citation type="submission" date="2020-02" db="EMBL/GenBank/DDBJ databases">
        <authorList>
            <person name="Meier V. D."/>
        </authorList>
    </citation>
    <scope>NUCLEOTIDE SEQUENCE</scope>
    <source>
        <strain evidence="2">AVDCRST_MAG63</strain>
    </source>
</reference>
<gene>
    <name evidence="2" type="ORF">AVDCRST_MAG63-2527</name>
</gene>
<dbReference type="CDD" id="cd06260">
    <property type="entry name" value="DUF820-like"/>
    <property type="match status" value="1"/>
</dbReference>
<dbReference type="SUPFAM" id="SSF52980">
    <property type="entry name" value="Restriction endonuclease-like"/>
    <property type="match status" value="1"/>
</dbReference>
<dbReference type="AlphaFoldDB" id="A0A6J4I726"/>
<proteinExistence type="predicted"/>
<protein>
    <recommendedName>
        <fullName evidence="1">Putative restriction endonuclease domain-containing protein</fullName>
    </recommendedName>
</protein>
<evidence type="ECO:0000259" key="1">
    <source>
        <dbReference type="Pfam" id="PF05685"/>
    </source>
</evidence>
<sequence>MRNFERLSQEADRAGFRLEVVRGIATWEASPVLRHQRAVVRIVNSVLPLGGDAVSCMCLAATDVQVLFPDGSRKRPDVAVFCGEPEEDTEITLLPEAVIEVLSKDYESKDLVIGVPFYRQVGIKDVIVLDPETGEVKHWQQGQPEKSYTSPTTLSLLCGCSCTV</sequence>
<dbReference type="InterPro" id="IPR012296">
    <property type="entry name" value="Nuclease_put_TT1808"/>
</dbReference>
<organism evidence="2">
    <name type="scientific">uncultured Armatimonadetes bacterium</name>
    <dbReference type="NCBI Taxonomy" id="157466"/>
    <lineage>
        <taxon>Bacteria</taxon>
        <taxon>Bacillati</taxon>
        <taxon>Armatimonadota</taxon>
        <taxon>environmental samples</taxon>
    </lineage>
</organism>
<name>A0A6J4I726_9BACT</name>
<dbReference type="InterPro" id="IPR008538">
    <property type="entry name" value="Uma2"/>
</dbReference>
<evidence type="ECO:0000313" key="2">
    <source>
        <dbReference type="EMBL" id="CAA9242961.1"/>
    </source>
</evidence>
<dbReference type="Pfam" id="PF05685">
    <property type="entry name" value="Uma2"/>
    <property type="match status" value="1"/>
</dbReference>
<dbReference type="EMBL" id="CADCTO010000197">
    <property type="protein sequence ID" value="CAA9242961.1"/>
    <property type="molecule type" value="Genomic_DNA"/>
</dbReference>
<accession>A0A6J4I726</accession>